<proteinExistence type="predicted"/>
<dbReference type="RefSeq" id="WP_063365784.1">
    <property type="nucleotide sequence ID" value="NZ_AQHB01000016.1"/>
</dbReference>
<dbReference type="InterPro" id="IPR048061">
    <property type="entry name" value="GmtX-like"/>
</dbReference>
<accession>A0A166VI12</accession>
<name>A0A166VI12_9GAMM</name>
<comment type="caution">
    <text evidence="1">The sequence shown here is derived from an EMBL/GenBank/DDBJ whole genome shotgun (WGS) entry which is preliminary data.</text>
</comment>
<evidence type="ECO:0000313" key="1">
    <source>
        <dbReference type="EMBL" id="KZN32898.1"/>
    </source>
</evidence>
<gene>
    <name evidence="1" type="ORF">N475_20475</name>
</gene>
<dbReference type="AlphaFoldDB" id="A0A166VI12"/>
<reference evidence="1 2" key="1">
    <citation type="submission" date="2013-07" db="EMBL/GenBank/DDBJ databases">
        <title>Comparative Genomic and Metabolomic Analysis of Twelve Strains of Pseudoalteromonas luteoviolacea.</title>
        <authorList>
            <person name="Vynne N.G."/>
            <person name="Mansson M."/>
            <person name="Gram L."/>
        </authorList>
    </citation>
    <scope>NUCLEOTIDE SEQUENCE [LARGE SCALE GENOMIC DNA]</scope>
    <source>
        <strain evidence="1 2">DSM 6061</strain>
    </source>
</reference>
<evidence type="ECO:0000313" key="2">
    <source>
        <dbReference type="Proteomes" id="UP000076643"/>
    </source>
</evidence>
<dbReference type="EMBL" id="AUYB01000126">
    <property type="protein sequence ID" value="KZN32898.1"/>
    <property type="molecule type" value="Genomic_DNA"/>
</dbReference>
<dbReference type="Proteomes" id="UP000076643">
    <property type="component" value="Unassembled WGS sequence"/>
</dbReference>
<organism evidence="1 2">
    <name type="scientific">Pseudoalteromonas luteoviolacea DSM 6061</name>
    <dbReference type="NCBI Taxonomy" id="1365250"/>
    <lineage>
        <taxon>Bacteria</taxon>
        <taxon>Pseudomonadati</taxon>
        <taxon>Pseudomonadota</taxon>
        <taxon>Gammaproteobacteria</taxon>
        <taxon>Alteromonadales</taxon>
        <taxon>Pseudoalteromonadaceae</taxon>
        <taxon>Pseudoalteromonas</taxon>
    </lineage>
</organism>
<sequence length="214" mass="23680">MANPVDPTLVLQELCASATTRTANALTVLNAVLEQQSKITPLDFSMATIGRLSKEQGGPSTQTIRNRTGKHFQQLIEAWAAYAGTTCKKPLSVRQKQLLNSNDQHILDAIDDPVIRAVVGSLIAERNKYRDQLNTLKANSDLFIDRTEGDKTNTTLENKQLVPLEVEAIKAAISDAFFNKQGWEVMPTGQVKDAEGNEVYKRGYVNGLRKVRLI</sequence>
<protein>
    <submittedName>
        <fullName evidence="1">Uncharacterized protein</fullName>
    </submittedName>
</protein>
<dbReference type="PATRIC" id="fig|1365250.3.peg.3925"/>
<dbReference type="NCBIfam" id="NF040692">
    <property type="entry name" value="recomb_assoc"/>
    <property type="match status" value="1"/>
</dbReference>
<keyword evidence="2" id="KW-1185">Reference proteome</keyword>